<reference evidence="1 2" key="1">
    <citation type="submission" date="2017-03" db="EMBL/GenBank/DDBJ databases">
        <authorList>
            <person name="Afonso C.L."/>
            <person name="Miller P.J."/>
            <person name="Scott M.A."/>
            <person name="Spackman E."/>
            <person name="Goraichik I."/>
            <person name="Dimitrov K.M."/>
            <person name="Suarez D.L."/>
            <person name="Swayne D.E."/>
        </authorList>
    </citation>
    <scope>NUCLEOTIDE SEQUENCE [LARGE SCALE GENOMIC DNA]</scope>
    <source>
        <strain evidence="1 2">CECT 8110</strain>
    </source>
</reference>
<organism evidence="1 2">
    <name type="scientific">Roseovarius halotolerans</name>
    <dbReference type="NCBI Taxonomy" id="505353"/>
    <lineage>
        <taxon>Bacteria</taxon>
        <taxon>Pseudomonadati</taxon>
        <taxon>Pseudomonadota</taxon>
        <taxon>Alphaproteobacteria</taxon>
        <taxon>Rhodobacterales</taxon>
        <taxon>Roseobacteraceae</taxon>
        <taxon>Roseovarius</taxon>
    </lineage>
</organism>
<evidence type="ECO:0000313" key="1">
    <source>
        <dbReference type="EMBL" id="SLN55987.1"/>
    </source>
</evidence>
<dbReference type="EMBL" id="FWFU01000004">
    <property type="protein sequence ID" value="SLN55987.1"/>
    <property type="molecule type" value="Genomic_DNA"/>
</dbReference>
<name>A0A1X6ZMD9_9RHOB</name>
<dbReference type="Proteomes" id="UP000193207">
    <property type="component" value="Unassembled WGS sequence"/>
</dbReference>
<sequence length="242" mass="26321">MMIRRAHAPRGGSVFAAGVCLAARLWYSGAMSTQLTPDAIERMFTGADGSYAFARWGRPIAPIVFGVEDSTLDVVKGAIEAVVALAGHQMSETDPELGVNLMFFFFRDWQELTELRDLDRLVPDLVPLVGRLEAAGANQYRIFRFDADGAIKACFVFLRMDKEMSALPAETLALSQVVQCALLWSETAFADASPLAKMPDSGSVILRPDIAALIRAAYDPAMPSVSRDASHALRLAARVAQR</sequence>
<keyword evidence="2" id="KW-1185">Reference proteome</keyword>
<evidence type="ECO:0000313" key="2">
    <source>
        <dbReference type="Proteomes" id="UP000193207"/>
    </source>
</evidence>
<accession>A0A1X6ZMD9</accession>
<gene>
    <name evidence="1" type="ORF">ROH8110_03050</name>
</gene>
<protein>
    <submittedName>
        <fullName evidence="1">Uncharacterized protein</fullName>
    </submittedName>
</protein>
<proteinExistence type="predicted"/>
<dbReference type="AlphaFoldDB" id="A0A1X6ZMD9"/>